<name>A0A0F9KRT0_9ZZZZ</name>
<feature type="non-terminal residue" evidence="2">
    <location>
        <position position="91"/>
    </location>
</feature>
<comment type="caution">
    <text evidence="2">The sequence shown here is derived from an EMBL/GenBank/DDBJ whole genome shotgun (WGS) entry which is preliminary data.</text>
</comment>
<feature type="region of interest" description="Disordered" evidence="1">
    <location>
        <begin position="1"/>
        <end position="91"/>
    </location>
</feature>
<organism evidence="2">
    <name type="scientific">marine sediment metagenome</name>
    <dbReference type="NCBI Taxonomy" id="412755"/>
    <lineage>
        <taxon>unclassified sequences</taxon>
        <taxon>metagenomes</taxon>
        <taxon>ecological metagenomes</taxon>
    </lineage>
</organism>
<evidence type="ECO:0000313" key="2">
    <source>
        <dbReference type="EMBL" id="KKM24843.1"/>
    </source>
</evidence>
<gene>
    <name evidence="2" type="ORF">LCGC14_1600940</name>
</gene>
<accession>A0A0F9KRT0</accession>
<feature type="compositionally biased region" description="Basic and acidic residues" evidence="1">
    <location>
        <begin position="23"/>
        <end position="40"/>
    </location>
</feature>
<sequence>MAIPRSEVDSAAGLGESIIDSPKGADHGEPSGNTHAEDVLRAVGDVEGDASHPSESCGQGSENVSDRHIVSFQNLNPSLKPARPFPLRGPS</sequence>
<proteinExistence type="predicted"/>
<protein>
    <submittedName>
        <fullName evidence="2">Uncharacterized protein</fullName>
    </submittedName>
</protein>
<evidence type="ECO:0000256" key="1">
    <source>
        <dbReference type="SAM" id="MobiDB-lite"/>
    </source>
</evidence>
<dbReference type="EMBL" id="LAZR01012837">
    <property type="protein sequence ID" value="KKM24843.1"/>
    <property type="molecule type" value="Genomic_DNA"/>
</dbReference>
<feature type="compositionally biased region" description="Polar residues" evidence="1">
    <location>
        <begin position="53"/>
        <end position="63"/>
    </location>
</feature>
<dbReference type="AlphaFoldDB" id="A0A0F9KRT0"/>
<reference evidence="2" key="1">
    <citation type="journal article" date="2015" name="Nature">
        <title>Complex archaea that bridge the gap between prokaryotes and eukaryotes.</title>
        <authorList>
            <person name="Spang A."/>
            <person name="Saw J.H."/>
            <person name="Jorgensen S.L."/>
            <person name="Zaremba-Niedzwiedzka K."/>
            <person name="Martijn J."/>
            <person name="Lind A.E."/>
            <person name="van Eijk R."/>
            <person name="Schleper C."/>
            <person name="Guy L."/>
            <person name="Ettema T.J."/>
        </authorList>
    </citation>
    <scope>NUCLEOTIDE SEQUENCE</scope>
</reference>